<dbReference type="KEGG" id="pgr:PGTG_02602"/>
<dbReference type="OrthoDB" id="10395015at2759"/>
<sequence>MKEFAFYRQSQLSVLQREGRSSASLDQCSWDDLAYEREIHQCQRGCRRCKAESQYEDCRIEKGQEDEQAEDKEPTRSTAGVWSETHLIGSDFTHKILELSSERGRVLSTNRLRWARSGTGCKWRVVDMDEACERLCCKWSFGSRGSSSWMPRSAGAEPEAGS</sequence>
<keyword evidence="3" id="KW-1185">Reference proteome</keyword>
<evidence type="ECO:0000313" key="2">
    <source>
        <dbReference type="EMBL" id="EFP76161.1"/>
    </source>
</evidence>
<dbReference type="HOGENOM" id="CLU_1636232_0_0_1"/>
<name>E3JVT6_PUCGT</name>
<protein>
    <submittedName>
        <fullName evidence="2">Uncharacterized protein</fullName>
    </submittedName>
</protein>
<feature type="region of interest" description="Disordered" evidence="1">
    <location>
        <begin position="142"/>
        <end position="162"/>
    </location>
</feature>
<accession>E3JVT6</accession>
<proteinExistence type="predicted"/>
<evidence type="ECO:0000313" key="3">
    <source>
        <dbReference type="Proteomes" id="UP000008783"/>
    </source>
</evidence>
<dbReference type="GeneID" id="10533728"/>
<dbReference type="RefSeq" id="XP_003320580.1">
    <property type="nucleotide sequence ID" value="XM_003320532.1"/>
</dbReference>
<dbReference type="Proteomes" id="UP000008783">
    <property type="component" value="Unassembled WGS sequence"/>
</dbReference>
<reference evidence="3" key="2">
    <citation type="journal article" date="2011" name="Proc. Natl. Acad. Sci. U.S.A.">
        <title>Obligate biotrophy features unraveled by the genomic analysis of rust fungi.</title>
        <authorList>
            <person name="Duplessis S."/>
            <person name="Cuomo C.A."/>
            <person name="Lin Y.-C."/>
            <person name="Aerts A."/>
            <person name="Tisserant E."/>
            <person name="Veneault-Fourrey C."/>
            <person name="Joly D.L."/>
            <person name="Hacquard S."/>
            <person name="Amselem J."/>
            <person name="Cantarel B.L."/>
            <person name="Chiu R."/>
            <person name="Coutinho P.M."/>
            <person name="Feau N."/>
            <person name="Field M."/>
            <person name="Frey P."/>
            <person name="Gelhaye E."/>
            <person name="Goldberg J."/>
            <person name="Grabherr M.G."/>
            <person name="Kodira C.D."/>
            <person name="Kohler A."/>
            <person name="Kuees U."/>
            <person name="Lindquist E.A."/>
            <person name="Lucas S.M."/>
            <person name="Mago R."/>
            <person name="Mauceli E."/>
            <person name="Morin E."/>
            <person name="Murat C."/>
            <person name="Pangilinan J.L."/>
            <person name="Park R."/>
            <person name="Pearson M."/>
            <person name="Quesneville H."/>
            <person name="Rouhier N."/>
            <person name="Sakthikumar S."/>
            <person name="Salamov A.A."/>
            <person name="Schmutz J."/>
            <person name="Selles B."/>
            <person name="Shapiro H."/>
            <person name="Tanguay P."/>
            <person name="Tuskan G.A."/>
            <person name="Henrissat B."/>
            <person name="Van de Peer Y."/>
            <person name="Rouze P."/>
            <person name="Ellis J.G."/>
            <person name="Dodds P.N."/>
            <person name="Schein J.E."/>
            <person name="Zhong S."/>
            <person name="Hamelin R.C."/>
            <person name="Grigoriev I.V."/>
            <person name="Szabo L.J."/>
            <person name="Martin F."/>
        </authorList>
    </citation>
    <scope>NUCLEOTIDE SEQUENCE [LARGE SCALE GENOMIC DNA]</scope>
    <source>
        <strain evidence="3">CRL 75-36-700-3 / race SCCL</strain>
    </source>
</reference>
<dbReference type="EMBL" id="DS178265">
    <property type="protein sequence ID" value="EFP76161.1"/>
    <property type="molecule type" value="Genomic_DNA"/>
</dbReference>
<feature type="compositionally biased region" description="Basic and acidic residues" evidence="1">
    <location>
        <begin position="61"/>
        <end position="75"/>
    </location>
</feature>
<feature type="region of interest" description="Disordered" evidence="1">
    <location>
        <begin position="61"/>
        <end position="80"/>
    </location>
</feature>
<organism evidence="2 3">
    <name type="scientific">Puccinia graminis f. sp. tritici (strain CRL 75-36-700-3 / race SCCL)</name>
    <name type="common">Black stem rust fungus</name>
    <dbReference type="NCBI Taxonomy" id="418459"/>
    <lineage>
        <taxon>Eukaryota</taxon>
        <taxon>Fungi</taxon>
        <taxon>Dikarya</taxon>
        <taxon>Basidiomycota</taxon>
        <taxon>Pucciniomycotina</taxon>
        <taxon>Pucciniomycetes</taxon>
        <taxon>Pucciniales</taxon>
        <taxon>Pucciniaceae</taxon>
        <taxon>Puccinia</taxon>
    </lineage>
</organism>
<dbReference type="InParanoid" id="E3JVT6"/>
<dbReference type="VEuPathDB" id="FungiDB:PGTG_02602"/>
<evidence type="ECO:0000256" key="1">
    <source>
        <dbReference type="SAM" id="MobiDB-lite"/>
    </source>
</evidence>
<reference key="1">
    <citation type="submission" date="2007-01" db="EMBL/GenBank/DDBJ databases">
        <title>The Genome Sequence of Puccinia graminis f. sp. tritici Strain CRL 75-36-700-3.</title>
        <authorList>
            <consortium name="The Broad Institute Genome Sequencing Platform"/>
            <person name="Birren B."/>
            <person name="Lander E."/>
            <person name="Galagan J."/>
            <person name="Nusbaum C."/>
            <person name="Devon K."/>
            <person name="Cuomo C."/>
            <person name="Jaffe D."/>
            <person name="Butler J."/>
            <person name="Alvarez P."/>
            <person name="Gnerre S."/>
            <person name="Grabherr M."/>
            <person name="Mauceli E."/>
            <person name="Brockman W."/>
            <person name="Young S."/>
            <person name="LaButti K."/>
            <person name="Sykes S."/>
            <person name="DeCaprio D."/>
            <person name="Crawford M."/>
            <person name="Koehrsen M."/>
            <person name="Engels R."/>
            <person name="Montgomery P."/>
            <person name="Pearson M."/>
            <person name="Howarth C."/>
            <person name="Larson L."/>
            <person name="White J."/>
            <person name="Zeng Q."/>
            <person name="Kodira C."/>
            <person name="Yandava C."/>
            <person name="Alvarado L."/>
            <person name="O'Leary S."/>
            <person name="Szabo L."/>
            <person name="Dean R."/>
            <person name="Schein J."/>
        </authorList>
    </citation>
    <scope>NUCLEOTIDE SEQUENCE</scope>
    <source>
        <strain>CRL 75-36-700-3</strain>
    </source>
</reference>
<dbReference type="AlphaFoldDB" id="E3JVT6"/>
<gene>
    <name evidence="2" type="ORF">PGTG_02602</name>
</gene>